<proteinExistence type="predicted"/>
<evidence type="ECO:0000259" key="2">
    <source>
        <dbReference type="PROSITE" id="PS50968"/>
    </source>
</evidence>
<dbReference type="Gene3D" id="3.30.700.40">
    <property type="match status" value="1"/>
</dbReference>
<dbReference type="Proteomes" id="UP000050265">
    <property type="component" value="Unassembled WGS sequence"/>
</dbReference>
<evidence type="ECO:0000313" key="4">
    <source>
        <dbReference type="Proteomes" id="UP000050265"/>
    </source>
</evidence>
<feature type="non-terminal residue" evidence="3">
    <location>
        <position position="1"/>
    </location>
</feature>
<evidence type="ECO:0000256" key="1">
    <source>
        <dbReference type="ARBA" id="ARBA00023267"/>
    </source>
</evidence>
<dbReference type="InterPro" id="IPR011053">
    <property type="entry name" value="Single_hybrid_motif"/>
</dbReference>
<dbReference type="PANTHER" id="PTHR45266">
    <property type="entry name" value="OXALOACETATE DECARBOXYLASE ALPHA CHAIN"/>
    <property type="match status" value="1"/>
</dbReference>
<dbReference type="PATRIC" id="fig|53707.9.peg.1211"/>
<organism evidence="3 4">
    <name type="scientific">Pseudomonas amygdali pv. lachrymans</name>
    <name type="common">Pseudomonas syringae pv. lachrymans</name>
    <dbReference type="NCBI Taxonomy" id="53707"/>
    <lineage>
        <taxon>Bacteria</taxon>
        <taxon>Pseudomonadati</taxon>
        <taxon>Pseudomonadota</taxon>
        <taxon>Gammaproteobacteria</taxon>
        <taxon>Pseudomonadales</taxon>
        <taxon>Pseudomonadaceae</taxon>
        <taxon>Pseudomonas</taxon>
        <taxon>Pseudomonas amygdali</taxon>
    </lineage>
</organism>
<dbReference type="PANTHER" id="PTHR45266:SF3">
    <property type="entry name" value="OXALOACETATE DECARBOXYLASE ALPHA CHAIN"/>
    <property type="match status" value="1"/>
</dbReference>
<dbReference type="InterPro" id="IPR050709">
    <property type="entry name" value="Biotin_Carboxyl_Carrier/Decarb"/>
</dbReference>
<protein>
    <submittedName>
        <fullName evidence="3">3-methylcrotonyl-CoA carboxylase alpha subunit</fullName>
    </submittedName>
</protein>
<dbReference type="AlphaFoldDB" id="A0A0P9SGH0"/>
<name>A0A0P9SGH0_PSEAV</name>
<dbReference type="Pfam" id="PF00364">
    <property type="entry name" value="Biotin_lipoyl"/>
    <property type="match status" value="1"/>
</dbReference>
<dbReference type="Gene3D" id="2.40.50.100">
    <property type="match status" value="1"/>
</dbReference>
<feature type="domain" description="Lipoyl-binding" evidence="2">
    <location>
        <begin position="77"/>
        <end position="154"/>
    </location>
</feature>
<accession>A0A0P9SGH0</accession>
<dbReference type="FunFam" id="2.40.50.100:FF:000003">
    <property type="entry name" value="Acetyl-CoA carboxylase biotin carboxyl carrier protein"/>
    <property type="match status" value="1"/>
</dbReference>
<comment type="caution">
    <text evidence="3">The sequence shown here is derived from an EMBL/GenBank/DDBJ whole genome shotgun (WGS) entry which is preliminary data.</text>
</comment>
<evidence type="ECO:0000313" key="3">
    <source>
        <dbReference type="EMBL" id="KPX57940.1"/>
    </source>
</evidence>
<gene>
    <name evidence="3" type="ORF">ALO35_04765</name>
</gene>
<dbReference type="InterPro" id="IPR000089">
    <property type="entry name" value="Biotin_lipoyl"/>
</dbReference>
<dbReference type="PROSITE" id="PS50968">
    <property type="entry name" value="BIOTINYL_LIPOYL"/>
    <property type="match status" value="1"/>
</dbReference>
<sequence>RAGLPAERDLRLSCNGQTRTVYLRNSSDSPFKLSNEHLTVEHNGVRRSHLAIRRGGTLYLKWQGDLHTITRLDPIAQADVSDSQHGGLTAPMNGSIVRVLVEVGQAVESGAQLMVLEAMKMEHSIRAASAGVVTALYCHEGEMVNEGAVLVELT</sequence>
<reference evidence="3 4" key="1">
    <citation type="submission" date="2015-09" db="EMBL/GenBank/DDBJ databases">
        <title>Genome announcement of multiple Pseudomonas syringae strains.</title>
        <authorList>
            <person name="Thakur S."/>
            <person name="Wang P.W."/>
            <person name="Gong Y."/>
            <person name="Weir B.S."/>
            <person name="Guttman D.S."/>
        </authorList>
    </citation>
    <scope>NUCLEOTIDE SEQUENCE [LARGE SCALE GENOMIC DNA]</scope>
    <source>
        <strain evidence="3 4">ICMP3507</strain>
    </source>
</reference>
<dbReference type="CDD" id="cd06850">
    <property type="entry name" value="biotinyl_domain"/>
    <property type="match status" value="1"/>
</dbReference>
<keyword evidence="1" id="KW-0092">Biotin</keyword>
<dbReference type="EMBL" id="LJQP01000427">
    <property type="protein sequence ID" value="KPX57940.1"/>
    <property type="molecule type" value="Genomic_DNA"/>
</dbReference>
<dbReference type="SUPFAM" id="SSF51230">
    <property type="entry name" value="Single hybrid motif"/>
    <property type="match status" value="1"/>
</dbReference>